<dbReference type="SMART" id="SM00436">
    <property type="entry name" value="TOP1Bc"/>
    <property type="match status" value="1"/>
</dbReference>
<dbReference type="SMART" id="SM00437">
    <property type="entry name" value="TOP1Ac"/>
    <property type="match status" value="1"/>
</dbReference>
<dbReference type="AlphaFoldDB" id="A0A6C0CAL2"/>
<dbReference type="InterPro" id="IPR023405">
    <property type="entry name" value="Topo_IA_core_domain"/>
</dbReference>
<evidence type="ECO:0000259" key="10">
    <source>
        <dbReference type="PROSITE" id="PS52039"/>
    </source>
</evidence>
<feature type="domain" description="Topo IA-type catalytic" evidence="10">
    <location>
        <begin position="124"/>
        <end position="596"/>
    </location>
</feature>
<organism evidence="11">
    <name type="scientific">viral metagenome</name>
    <dbReference type="NCBI Taxonomy" id="1070528"/>
    <lineage>
        <taxon>unclassified sequences</taxon>
        <taxon>metagenomes</taxon>
        <taxon>organismal metagenomes</taxon>
    </lineage>
</organism>
<evidence type="ECO:0000256" key="3">
    <source>
        <dbReference type="ARBA" id="ARBA00012891"/>
    </source>
</evidence>
<dbReference type="InterPro" id="IPR023406">
    <property type="entry name" value="Topo_IA_AS"/>
</dbReference>
<dbReference type="GO" id="GO:0003917">
    <property type="term" value="F:DNA topoisomerase type I (single strand cut, ATP-independent) activity"/>
    <property type="evidence" value="ECO:0007669"/>
    <property type="project" value="UniProtKB-EC"/>
</dbReference>
<protein>
    <recommendedName>
        <fullName evidence="3">DNA topoisomerase</fullName>
        <ecNumber evidence="3">5.6.2.1</ecNumber>
    </recommendedName>
</protein>
<dbReference type="PROSITE" id="PS50880">
    <property type="entry name" value="TOPRIM"/>
    <property type="match status" value="1"/>
</dbReference>
<dbReference type="InterPro" id="IPR013824">
    <property type="entry name" value="Topo_IA_cen_sub1"/>
</dbReference>
<dbReference type="GO" id="GO:0046872">
    <property type="term" value="F:metal ion binding"/>
    <property type="evidence" value="ECO:0007669"/>
    <property type="project" value="UniProtKB-KW"/>
</dbReference>
<evidence type="ECO:0000313" key="11">
    <source>
        <dbReference type="EMBL" id="QHT01481.1"/>
    </source>
</evidence>
<dbReference type="PRINTS" id="PR00417">
    <property type="entry name" value="PRTPISMRASEI"/>
</dbReference>
<keyword evidence="5" id="KW-0460">Magnesium</keyword>
<evidence type="ECO:0000256" key="6">
    <source>
        <dbReference type="ARBA" id="ARBA00023029"/>
    </source>
</evidence>
<dbReference type="GO" id="GO:0006265">
    <property type="term" value="P:DNA topological change"/>
    <property type="evidence" value="ECO:0007669"/>
    <property type="project" value="InterPro"/>
</dbReference>
<dbReference type="Pfam" id="PF01751">
    <property type="entry name" value="Toprim"/>
    <property type="match status" value="1"/>
</dbReference>
<comment type="catalytic activity">
    <reaction evidence="1">
        <text>ATP-independent breakage of single-stranded DNA, followed by passage and rejoining.</text>
        <dbReference type="EC" id="5.6.2.1"/>
    </reaction>
</comment>
<dbReference type="InterPro" id="IPR006171">
    <property type="entry name" value="TOPRIM_dom"/>
</dbReference>
<keyword evidence="7" id="KW-0238">DNA-binding</keyword>
<dbReference type="PROSITE" id="PS52039">
    <property type="entry name" value="TOPO_IA_2"/>
    <property type="match status" value="1"/>
</dbReference>
<dbReference type="PANTHER" id="PTHR42785:SF1">
    <property type="entry name" value="DNA TOPOISOMERASE"/>
    <property type="match status" value="1"/>
</dbReference>
<evidence type="ECO:0000256" key="4">
    <source>
        <dbReference type="ARBA" id="ARBA00022723"/>
    </source>
</evidence>
<dbReference type="InterPro" id="IPR013497">
    <property type="entry name" value="Topo_IA_cen"/>
</dbReference>
<dbReference type="InterPro" id="IPR003602">
    <property type="entry name" value="Topo_IA_DNA-bd_dom"/>
</dbReference>
<keyword evidence="4" id="KW-0479">Metal-binding</keyword>
<evidence type="ECO:0000256" key="1">
    <source>
        <dbReference type="ARBA" id="ARBA00000213"/>
    </source>
</evidence>
<keyword evidence="6" id="KW-0799">Topoisomerase</keyword>
<evidence type="ECO:0000256" key="7">
    <source>
        <dbReference type="ARBA" id="ARBA00023125"/>
    </source>
</evidence>
<dbReference type="InterPro" id="IPR013825">
    <property type="entry name" value="Topo_IA_cen_sub2"/>
</dbReference>
<dbReference type="HAMAP" id="MF_00952">
    <property type="entry name" value="Topoisom_1_prok"/>
    <property type="match status" value="1"/>
</dbReference>
<evidence type="ECO:0000259" key="9">
    <source>
        <dbReference type="PROSITE" id="PS50880"/>
    </source>
</evidence>
<dbReference type="InterPro" id="IPR013826">
    <property type="entry name" value="Topo_IA_cen_sub3"/>
</dbReference>
<dbReference type="Gene3D" id="1.10.460.10">
    <property type="entry name" value="Topoisomerase I, domain 2"/>
    <property type="match status" value="2"/>
</dbReference>
<dbReference type="EC" id="5.6.2.1" evidence="3"/>
<dbReference type="SMART" id="SM00493">
    <property type="entry name" value="TOPRIM"/>
    <property type="match status" value="1"/>
</dbReference>
<name>A0A6C0CAL2_9ZZZZ</name>
<dbReference type="InterPro" id="IPR000380">
    <property type="entry name" value="Topo_IA"/>
</dbReference>
<dbReference type="PROSITE" id="PS00396">
    <property type="entry name" value="TOPO_IA_1"/>
    <property type="match status" value="1"/>
</dbReference>
<feature type="domain" description="Toprim" evidence="9">
    <location>
        <begin position="2"/>
        <end position="110"/>
    </location>
</feature>
<dbReference type="InterPro" id="IPR003601">
    <property type="entry name" value="Topo_IA_2"/>
</dbReference>
<dbReference type="Gene3D" id="2.70.20.10">
    <property type="entry name" value="Topoisomerase I, domain 3"/>
    <property type="match status" value="1"/>
</dbReference>
<dbReference type="CDD" id="cd00186">
    <property type="entry name" value="TOP1Ac"/>
    <property type="match status" value="1"/>
</dbReference>
<dbReference type="InterPro" id="IPR028612">
    <property type="entry name" value="Topoisom_1_IA"/>
</dbReference>
<dbReference type="GO" id="GO:0003677">
    <property type="term" value="F:DNA binding"/>
    <property type="evidence" value="ECO:0007669"/>
    <property type="project" value="UniProtKB-KW"/>
</dbReference>
<dbReference type="PANTHER" id="PTHR42785">
    <property type="entry name" value="DNA TOPOISOMERASE, TYPE IA, CORE"/>
    <property type="match status" value="1"/>
</dbReference>
<proteinExistence type="inferred from homology"/>
<evidence type="ECO:0000256" key="5">
    <source>
        <dbReference type="ARBA" id="ARBA00022842"/>
    </source>
</evidence>
<dbReference type="SUPFAM" id="SSF56712">
    <property type="entry name" value="Prokaryotic type I DNA topoisomerase"/>
    <property type="match status" value="1"/>
</dbReference>
<keyword evidence="8" id="KW-0413">Isomerase</keyword>
<dbReference type="Pfam" id="PF01131">
    <property type="entry name" value="Topoisom_bac"/>
    <property type="match status" value="2"/>
</dbReference>
<sequence length="787" mass="88828">MSTLVVVESAGKIKSFKSYLGGGHTVMACKGIFQDLDPKKLSVDVDNNFNPIYVITDTQVVANLKAAMKKADMLYIASDADREGEKIADSLKNVLKPKKYKRLIFRSINKKAVLDAVKTPGDIDYDMVNSQKGRRVLDKIVGWEVSEVLGRALGMGLSAGRVQSPTTKLIVEREEKIMDFLEKNKDSTFYKVHGTFSDLKSTMYTAAKHVSGQYDGKIAQVVVDEDDKSVMDVLDKCLKSTFMVHDVTCKNTTRNPAPPFETATLQQEAARKLKMSIKTTMSIAQKLYEGGYITYMRTDSVEIPEDTMNAIKKVVEQEYGAEYYQRHVYKNKNANAQEAHSAILPVKPDIIDLDDYVDEQLQINLYKLIWQRSIASQMKPAKIDITTIQIDISEYAKINPFYYFQSQIEKVVFQGFMIVYIESQDDVEKTDMISDHKGKLPKINDVLAMKEIIAKQEFLKPPPRFAESSLISKMKELGMGRPATYAAIFNKIVTRKYIEVANVPGIKKKIKTFTITCKDKNVKKKESEILIGNDKNKLVPTELGKKVTAFLEEHFSKMMDYKFTAKMEKDLDDIAHGKKIWQDVVRTFYQYMHPVVIELSKMKAIKPDGRSLGVDPSGIEIIASQNRKGNAYVKKLVDGKYVYASICAPLKLETIKLKDALKLFEYPKLLGKYDKEEVFLKKYEDKIFIAHGKKTYSVPQNEDIDLQAAIIIIDAKKSNIITEFKVLRGTATVLKGNYGSPYINFVVGKKRTNFRLPYGSVADGLTKEDVIAIISAKPNGGSKTAKK</sequence>
<evidence type="ECO:0000256" key="2">
    <source>
        <dbReference type="ARBA" id="ARBA00009446"/>
    </source>
</evidence>
<evidence type="ECO:0000256" key="8">
    <source>
        <dbReference type="ARBA" id="ARBA00023235"/>
    </source>
</evidence>
<dbReference type="Gene3D" id="3.40.50.140">
    <property type="match status" value="1"/>
</dbReference>
<dbReference type="Gene3D" id="1.10.290.10">
    <property type="entry name" value="Topoisomerase I, domain 4"/>
    <property type="match status" value="1"/>
</dbReference>
<comment type="similarity">
    <text evidence="2">Belongs to the type IA topoisomerase family.</text>
</comment>
<dbReference type="EMBL" id="MN739374">
    <property type="protein sequence ID" value="QHT01481.1"/>
    <property type="molecule type" value="Genomic_DNA"/>
</dbReference>
<accession>A0A6C0CAL2</accession>
<reference evidence="11" key="1">
    <citation type="journal article" date="2020" name="Nature">
        <title>Giant virus diversity and host interactions through global metagenomics.</title>
        <authorList>
            <person name="Schulz F."/>
            <person name="Roux S."/>
            <person name="Paez-Espino D."/>
            <person name="Jungbluth S."/>
            <person name="Walsh D.A."/>
            <person name="Denef V.J."/>
            <person name="McMahon K.D."/>
            <person name="Konstantinidis K.T."/>
            <person name="Eloe-Fadrosh E.A."/>
            <person name="Kyrpides N.C."/>
            <person name="Woyke T."/>
        </authorList>
    </citation>
    <scope>NUCLEOTIDE SEQUENCE</scope>
    <source>
        <strain evidence="11">GVMAG-M-3300020192-26</strain>
    </source>
</reference>